<feature type="domain" description="GPI inositol-deacylase winged helix" evidence="3">
    <location>
        <begin position="182"/>
        <end position="260"/>
    </location>
</feature>
<proteinExistence type="predicted"/>
<name>A0ABR4AH93_9LECA</name>
<feature type="region of interest" description="Disordered" evidence="2">
    <location>
        <begin position="978"/>
        <end position="1030"/>
    </location>
</feature>
<feature type="compositionally biased region" description="Polar residues" evidence="2">
    <location>
        <begin position="983"/>
        <end position="1004"/>
    </location>
</feature>
<dbReference type="InterPro" id="IPR011047">
    <property type="entry name" value="Quinoprotein_ADH-like_sf"/>
</dbReference>
<feature type="domain" description="Nephrocystin 3-like N-terminal" evidence="4">
    <location>
        <begin position="14"/>
        <end position="76"/>
    </location>
</feature>
<dbReference type="InterPro" id="IPR056884">
    <property type="entry name" value="NPHP3-like_N"/>
</dbReference>
<dbReference type="Pfam" id="PF22939">
    <property type="entry name" value="WHD_GPIID"/>
    <property type="match status" value="1"/>
</dbReference>
<evidence type="ECO:0000313" key="6">
    <source>
        <dbReference type="Proteomes" id="UP001590950"/>
    </source>
</evidence>
<dbReference type="SUPFAM" id="SSF50998">
    <property type="entry name" value="Quinoprotein alcohol dehydrogenase-like"/>
    <property type="match status" value="1"/>
</dbReference>
<accession>A0ABR4AH93</accession>
<comment type="caution">
    <text evidence="5">The sequence shown here is derived from an EMBL/GenBank/DDBJ whole genome shotgun (WGS) entry which is preliminary data.</text>
</comment>
<organism evidence="5 6">
    <name type="scientific">Stereocaulon virgatum</name>
    <dbReference type="NCBI Taxonomy" id="373712"/>
    <lineage>
        <taxon>Eukaryota</taxon>
        <taxon>Fungi</taxon>
        <taxon>Dikarya</taxon>
        <taxon>Ascomycota</taxon>
        <taxon>Pezizomycotina</taxon>
        <taxon>Lecanoromycetes</taxon>
        <taxon>OSLEUM clade</taxon>
        <taxon>Lecanoromycetidae</taxon>
        <taxon>Lecanorales</taxon>
        <taxon>Lecanorineae</taxon>
        <taxon>Stereocaulaceae</taxon>
        <taxon>Stereocaulon</taxon>
    </lineage>
</organism>
<evidence type="ECO:0000259" key="4">
    <source>
        <dbReference type="Pfam" id="PF24883"/>
    </source>
</evidence>
<evidence type="ECO:0000259" key="3">
    <source>
        <dbReference type="Pfam" id="PF22939"/>
    </source>
</evidence>
<evidence type="ECO:0000256" key="2">
    <source>
        <dbReference type="SAM" id="MobiDB-lite"/>
    </source>
</evidence>
<dbReference type="Gene3D" id="2.130.10.10">
    <property type="entry name" value="YVTN repeat-like/Quinoprotein amine dehydrogenase"/>
    <property type="match status" value="3"/>
</dbReference>
<reference evidence="5 6" key="1">
    <citation type="submission" date="2024-09" db="EMBL/GenBank/DDBJ databases">
        <title>Rethinking Asexuality: The Enigmatic Case of Functional Sexual Genes in Lepraria (Stereocaulaceae).</title>
        <authorList>
            <person name="Doellman M."/>
            <person name="Sun Y."/>
            <person name="Barcenas-Pena A."/>
            <person name="Lumbsch H.T."/>
            <person name="Grewe F."/>
        </authorList>
    </citation>
    <scope>NUCLEOTIDE SEQUENCE [LARGE SCALE GENOMIC DNA]</scope>
    <source>
        <strain evidence="5 6">Mercado 3170</strain>
    </source>
</reference>
<dbReference type="Proteomes" id="UP001590950">
    <property type="component" value="Unassembled WGS sequence"/>
</dbReference>
<dbReference type="Pfam" id="PF24883">
    <property type="entry name" value="NPHP3_N"/>
    <property type="match status" value="1"/>
</dbReference>
<dbReference type="Pfam" id="PF00400">
    <property type="entry name" value="WD40"/>
    <property type="match status" value="1"/>
</dbReference>
<dbReference type="PANTHER" id="PTHR10039:SF16">
    <property type="entry name" value="GPI INOSITOL-DEACYLASE"/>
    <property type="match status" value="1"/>
</dbReference>
<dbReference type="InterPro" id="IPR001680">
    <property type="entry name" value="WD40_rpt"/>
</dbReference>
<dbReference type="PANTHER" id="PTHR10039">
    <property type="entry name" value="AMELOGENIN"/>
    <property type="match status" value="1"/>
</dbReference>
<gene>
    <name evidence="5" type="ORF">N7G274_002931</name>
</gene>
<protein>
    <recommendedName>
        <fullName evidence="7">WD40 repeat-like protein</fullName>
    </recommendedName>
</protein>
<evidence type="ECO:0000313" key="5">
    <source>
        <dbReference type="EMBL" id="KAL2044226.1"/>
    </source>
</evidence>
<dbReference type="EMBL" id="JBEFKJ010000009">
    <property type="protein sequence ID" value="KAL2044226.1"/>
    <property type="molecule type" value="Genomic_DNA"/>
</dbReference>
<evidence type="ECO:0000256" key="1">
    <source>
        <dbReference type="ARBA" id="ARBA00022737"/>
    </source>
</evidence>
<sequence>MALFALNNETGVLFGSQKLNFIWEKIFEGIVFKANISTPLFWVVDALDEAESPHVLINLFMKIRSVTPIKVFMTSRMTKELAIIASSNSGYIDHEPLSINDTLPDIRAYVHEFVRSALPYDSHFQEDIANQVLDKASGSFLWVKLALDTLKDNWHTREDVRKALHEVPEGMESLYAKMITHVMNQTQRLRTMALRMLTWTACASRPLHLDELKIALSSEFDRFVSLEDTIIQICGHFVRIDKSKVFLIHSTARQFLLDHTTERSPFIDRRQAHEHVALRCLEYLSDEKWRGIFMRAAEAAFNPGQARKNRLASFEDDYPFLSYAVQNWAFHVGNSSSESDKLLPALSIFLERYCLSWIHAVALSGNLRTLTHAAQDLKAYVRRRGRKNSFSIASSKNVGDEASEFLRLWAVDIIRVVGKFGGNLAENPSSIYRMIPPFCPKGSKMRETYGRARDNALSVAGISSSDWDDCLARLNVGEDETASKVLCTGSYFVTLIGSSGTLVVWHAESCEEARRMRHGEWVTMMASNKSGTLIATAGIQTFRVWEITTGKQMHCLPKYSQARTMAIAFGTVDSALLVGRDDFSVSCYDLMSLEEKWNFVAEELDDVDHSCPRLMAFSPAIDKVAIACRGKPVLVWDMTLREPQQPRRCIRNKDRDKDVSDVWNAPEIVVWQPEGTSLLILYQDTTVVDWRILEDEQDEYDHLGAREMVISQDGSLLLTSDHNGSLSIWTFPRLNLLYRLHYDEFVRDLAFSPNGQRFYDTRGSLCNVWEPDALVRPDELDREDASSNSEMSILSDPIFSRDDNSRSQITALACDADDKFYCCGKDDGTINIHEMSEGKKLRKVYSHAATVSIISLAWSRSGKYIVSGDDSGRVVAKRLESKEPGKWAVYPIFDFRLSEPVDQFIFNLNEKLLLVSTRSGDRVWNLRSKEELCRRRWPSQNGRRWISHPLEDTVLLWIDPTEVQRYDWQTLTCLEKEPRSPRTGISTSTITEQEAGTSRSTTAEQKAPASTERPALPQRPSRPSEAPENVHWISRTKNRRYIICEILPDTGHSRATSARGMRLELLPTSELGSKHEIKVARQSLDQLSKRVARLIGSYQDRVAFLDHQYWLCTWEIDTDFSTFKRHFFLPKDWLSPSTLQLAALNLQGTFLCPKNGEVGIVRSGVKI</sequence>
<dbReference type="InterPro" id="IPR015943">
    <property type="entry name" value="WD40/YVTN_repeat-like_dom_sf"/>
</dbReference>
<dbReference type="InterPro" id="IPR054471">
    <property type="entry name" value="GPIID_WHD"/>
</dbReference>
<keyword evidence="1" id="KW-0677">Repeat</keyword>
<evidence type="ECO:0008006" key="7">
    <source>
        <dbReference type="Google" id="ProtNLM"/>
    </source>
</evidence>
<dbReference type="SMART" id="SM00320">
    <property type="entry name" value="WD40"/>
    <property type="match status" value="6"/>
</dbReference>
<keyword evidence="6" id="KW-1185">Reference proteome</keyword>